<gene>
    <name evidence="3" type="ORF">CRE_03046</name>
</gene>
<accession>E3LWA3</accession>
<dbReference type="InParanoid" id="E3LWA3"/>
<evidence type="ECO:0000313" key="4">
    <source>
        <dbReference type="Proteomes" id="UP000008281"/>
    </source>
</evidence>
<feature type="coiled-coil region" evidence="1">
    <location>
        <begin position="103"/>
        <end position="130"/>
    </location>
</feature>
<evidence type="ECO:0000313" key="3">
    <source>
        <dbReference type="EMBL" id="EFO83643.1"/>
    </source>
</evidence>
<keyword evidence="4" id="KW-1185">Reference proteome</keyword>
<evidence type="ECO:0000256" key="1">
    <source>
        <dbReference type="SAM" id="Coils"/>
    </source>
</evidence>
<organism evidence="4">
    <name type="scientific">Caenorhabditis remanei</name>
    <name type="common">Caenorhabditis vulgaris</name>
    <dbReference type="NCBI Taxonomy" id="31234"/>
    <lineage>
        <taxon>Eukaryota</taxon>
        <taxon>Metazoa</taxon>
        <taxon>Ecdysozoa</taxon>
        <taxon>Nematoda</taxon>
        <taxon>Chromadorea</taxon>
        <taxon>Rhabditida</taxon>
        <taxon>Rhabditina</taxon>
        <taxon>Rhabditomorpha</taxon>
        <taxon>Rhabditoidea</taxon>
        <taxon>Rhabditidae</taxon>
        <taxon>Peloderinae</taxon>
        <taxon>Caenorhabditis</taxon>
    </lineage>
</organism>
<proteinExistence type="predicted"/>
<protein>
    <submittedName>
        <fullName evidence="3">Uncharacterized protein</fullName>
    </submittedName>
</protein>
<feature type="region of interest" description="Disordered" evidence="2">
    <location>
        <begin position="270"/>
        <end position="290"/>
    </location>
</feature>
<evidence type="ECO:0000256" key="2">
    <source>
        <dbReference type="SAM" id="MobiDB-lite"/>
    </source>
</evidence>
<dbReference type="EMBL" id="DS268417">
    <property type="protein sequence ID" value="EFO83643.1"/>
    <property type="molecule type" value="Genomic_DNA"/>
</dbReference>
<dbReference type="Proteomes" id="UP000008281">
    <property type="component" value="Unassembled WGS sequence"/>
</dbReference>
<name>E3LWA3_CAERE</name>
<reference evidence="3" key="1">
    <citation type="submission" date="2007-07" db="EMBL/GenBank/DDBJ databases">
        <title>PCAP assembly of the Caenorhabditis remanei genome.</title>
        <authorList>
            <consortium name="The Caenorhabditis remanei Sequencing Consortium"/>
            <person name="Wilson R.K."/>
        </authorList>
    </citation>
    <scope>NUCLEOTIDE SEQUENCE [LARGE SCALE GENOMIC DNA]</scope>
    <source>
        <strain evidence="3">PB4641</strain>
    </source>
</reference>
<dbReference type="HOGENOM" id="CLU_532358_0_0_1"/>
<dbReference type="AlphaFoldDB" id="E3LWA3"/>
<keyword evidence="1" id="KW-0175">Coiled coil</keyword>
<sequence>MSGTSWLPLITKPEDLNGYRLFVYQKIQGKYIEDVIKCGKDRFRTEMQSSNKNKKEKFGEILLRYLEVESRIIDSQKTAAEDILSQKPIFSSRERYNSGEARRADHRNLLRNFQRALIEMKQQYSQLKNILTEKEYKNEILTIVCPEWVLELLVELEANSQSFSEETKARFHSDCIQFETIIDSIPYNDMLSEFEDHPDSEKVEEGASVSEEMEKATITEIVSEKVEKPTVSERVQKGDVSEKVEERYSSVEMEEATISEEMEKATITEILSEKDPFSKPSEKEEKQKKEREEIMKRMMLSMQQISEANQLRDSEETPWMPLITKPGALGGYRLFVYQKVQGQYFEEVIKCGKDRFRTEMESLIKNKNEKLGEILLRYLEVESRIIDSQKTAAEEILFKKPFLSLRERYNSGEARRVGRRDLLTNFQSVLIEMKQQYSQLKNILTENEFDKSKSLRNILILLSYLMFSCQNVCKSCYFDMETNSQSFPEKTKARFHSECIQFESIIDSIEDH</sequence>